<evidence type="ECO:0000313" key="4">
    <source>
        <dbReference type="Proteomes" id="UP001501509"/>
    </source>
</evidence>
<reference evidence="3 4" key="1">
    <citation type="journal article" date="2019" name="Int. J. Syst. Evol. Microbiol.">
        <title>The Global Catalogue of Microorganisms (GCM) 10K type strain sequencing project: providing services to taxonomists for standard genome sequencing and annotation.</title>
        <authorList>
            <consortium name="The Broad Institute Genomics Platform"/>
            <consortium name="The Broad Institute Genome Sequencing Center for Infectious Disease"/>
            <person name="Wu L."/>
            <person name="Ma J."/>
        </authorList>
    </citation>
    <scope>NUCLEOTIDE SEQUENCE [LARGE SCALE GENOMIC DNA]</scope>
    <source>
        <strain evidence="3 4">JCM 6833</strain>
    </source>
</reference>
<keyword evidence="2" id="KW-0732">Signal</keyword>
<proteinExistence type="predicted"/>
<dbReference type="RefSeq" id="WP_344542353.1">
    <property type="nucleotide sequence ID" value="NZ_BAAATD010000004.1"/>
</dbReference>
<feature type="region of interest" description="Disordered" evidence="1">
    <location>
        <begin position="31"/>
        <end position="64"/>
    </location>
</feature>
<organism evidence="3 4">
    <name type="scientific">Actinomadura fulvescens</name>
    <dbReference type="NCBI Taxonomy" id="46160"/>
    <lineage>
        <taxon>Bacteria</taxon>
        <taxon>Bacillati</taxon>
        <taxon>Actinomycetota</taxon>
        <taxon>Actinomycetes</taxon>
        <taxon>Streptosporangiales</taxon>
        <taxon>Thermomonosporaceae</taxon>
        <taxon>Actinomadura</taxon>
    </lineage>
</organism>
<comment type="caution">
    <text evidence="3">The sequence shown here is derived from an EMBL/GenBank/DDBJ whole genome shotgun (WGS) entry which is preliminary data.</text>
</comment>
<evidence type="ECO:0008006" key="5">
    <source>
        <dbReference type="Google" id="ProtNLM"/>
    </source>
</evidence>
<sequence>MITSRHRLRALTAASGLAALAFLGAACGGDSGGDGKAGASGNGSGSGSGAASTGRGGSGGAPSMDQQLKLARCMRGQGVNMPDPKPGQESQALSIDGQGASPQKIEKAMKTCRNVAGIPEPKPISQEEKDKMLKFARCMREHGIDMPDPKFGSGSASSEAVGIPGGGIAKEKFEKANKACGAAFG</sequence>
<dbReference type="EMBL" id="BAAATD010000004">
    <property type="protein sequence ID" value="GAA2599753.1"/>
    <property type="molecule type" value="Genomic_DNA"/>
</dbReference>
<feature type="compositionally biased region" description="Gly residues" evidence="1">
    <location>
        <begin position="31"/>
        <end position="60"/>
    </location>
</feature>
<feature type="region of interest" description="Disordered" evidence="1">
    <location>
        <begin position="76"/>
        <end position="103"/>
    </location>
</feature>
<dbReference type="Proteomes" id="UP001501509">
    <property type="component" value="Unassembled WGS sequence"/>
</dbReference>
<feature type="signal peptide" evidence="2">
    <location>
        <begin position="1"/>
        <end position="25"/>
    </location>
</feature>
<dbReference type="PROSITE" id="PS51257">
    <property type="entry name" value="PROKAR_LIPOPROTEIN"/>
    <property type="match status" value="1"/>
</dbReference>
<evidence type="ECO:0000256" key="1">
    <source>
        <dbReference type="SAM" id="MobiDB-lite"/>
    </source>
</evidence>
<evidence type="ECO:0000313" key="3">
    <source>
        <dbReference type="EMBL" id="GAA2599753.1"/>
    </source>
</evidence>
<evidence type="ECO:0000256" key="2">
    <source>
        <dbReference type="SAM" id="SignalP"/>
    </source>
</evidence>
<keyword evidence="4" id="KW-1185">Reference proteome</keyword>
<protein>
    <recommendedName>
        <fullName evidence="5">Lipoprotein</fullName>
    </recommendedName>
</protein>
<accession>A0ABN3PS01</accession>
<gene>
    <name evidence="3" type="ORF">GCM10010411_36690</name>
</gene>
<feature type="chain" id="PRO_5045275089" description="Lipoprotein" evidence="2">
    <location>
        <begin position="26"/>
        <end position="185"/>
    </location>
</feature>
<name>A0ABN3PS01_9ACTN</name>